<proteinExistence type="predicted"/>
<dbReference type="RefSeq" id="WP_217138674.1">
    <property type="nucleotide sequence ID" value="NZ_JAFMOU010000069.1"/>
</dbReference>
<evidence type="ECO:0000313" key="1">
    <source>
        <dbReference type="EMBL" id="MBU9836209.1"/>
    </source>
</evidence>
<accession>A0ABS6L3T6</accession>
<gene>
    <name evidence="1" type="ORF">J1786_15490</name>
</gene>
<name>A0ABS6L3T6_9GAMM</name>
<protein>
    <submittedName>
        <fullName evidence="1">Uncharacterized protein</fullName>
    </submittedName>
</protein>
<evidence type="ECO:0000313" key="2">
    <source>
        <dbReference type="Proteomes" id="UP000699865"/>
    </source>
</evidence>
<keyword evidence="2" id="KW-1185">Reference proteome</keyword>
<organism evidence="1 2">
    <name type="scientific">Rahnella perminowiae</name>
    <dbReference type="NCBI Taxonomy" id="2816244"/>
    <lineage>
        <taxon>Bacteria</taxon>
        <taxon>Pseudomonadati</taxon>
        <taxon>Pseudomonadota</taxon>
        <taxon>Gammaproteobacteria</taxon>
        <taxon>Enterobacterales</taxon>
        <taxon>Yersiniaceae</taxon>
        <taxon>Rahnella</taxon>
    </lineage>
</organism>
<dbReference type="Proteomes" id="UP000699865">
    <property type="component" value="Unassembled WGS sequence"/>
</dbReference>
<reference evidence="1 2" key="1">
    <citation type="submission" date="2021-03" db="EMBL/GenBank/DDBJ databases">
        <title>Five novel Rahnella species.</title>
        <authorList>
            <person name="Brady C."/>
            <person name="Asselin J."/>
            <person name="Beer S."/>
            <person name="Bruberg M.B."/>
            <person name="Crampton B."/>
            <person name="Venter S."/>
            <person name="Arnold D."/>
            <person name="Denman S."/>
        </authorList>
    </citation>
    <scope>NUCLEOTIDE SEQUENCE [LARGE SCALE GENOMIC DNA]</scope>
    <source>
        <strain evidence="1 2">L72c</strain>
    </source>
</reference>
<comment type="caution">
    <text evidence="1">The sequence shown here is derived from an EMBL/GenBank/DDBJ whole genome shotgun (WGS) entry which is preliminary data.</text>
</comment>
<sequence>MYKLISNIQPAYIRYLDKFESKGECMGMVLTWLGDVLKSPMGRSAEKCLQKSVFPKDVDEAALQVLFERSTRKQTHYTDRNRAYVLSGGKESNLKFLAAYKDKKQRINEIKRNIPGLYYREYPLTYYRDIKGLDVENAYSSTKQGVMISVDLLRENQNLHVTAAIRMSEILTYFLDPNYGLYRIDGKEPNKEIEAILYRQYGRFYFSGQIVVSQ</sequence>
<dbReference type="EMBL" id="JAFMOU010000069">
    <property type="protein sequence ID" value="MBU9836209.1"/>
    <property type="molecule type" value="Genomic_DNA"/>
</dbReference>